<dbReference type="EMBL" id="CP016808">
    <property type="protein sequence ID" value="ANY65540.1"/>
    <property type="molecule type" value="Genomic_DNA"/>
</dbReference>
<gene>
    <name evidence="5" type="ORF">BBD42_02975</name>
</gene>
<dbReference type="Pfam" id="PF12974">
    <property type="entry name" value="Phosphonate-bd"/>
    <property type="match status" value="1"/>
</dbReference>
<evidence type="ECO:0000259" key="4">
    <source>
        <dbReference type="SMART" id="SM00062"/>
    </source>
</evidence>
<sequence length="352" mass="36957">MKNRKRQWLGLSIAIIVASLLAACGNTGGTSNTGAAASPAASSDSSSPAVEAGPDLSKVTLNIGQTGWENLKIGFKEAGLDNTPYKIEFSVFQGGNLQLEAMAGGHLDVALTSEIPPLFAAQAANGGNFKIIAIQKGSTLQQELLIPKGSTVKSVAELKGKKVAYVSSTTAHYFLLKMLEEAGLSWTDIEPVALSTSDGLSALIGGSVDALASYGNAVISGRQNGATTLASAQNILSGNFPIEATPAAIEDPGKRAAIADFLNRLNQYNEWIRANQEKWAGIVAENTKQPVEQALQTLKDGEAQQPTKILPPSNEAIASQQDIADTLQKVDLLKNPVDVKSIWSDVFADALK</sequence>
<organism evidence="5">
    <name type="scientific">Paenibacillus sp. BIHB 4019</name>
    <dbReference type="NCBI Taxonomy" id="1870819"/>
    <lineage>
        <taxon>Bacteria</taxon>
        <taxon>Bacillati</taxon>
        <taxon>Bacillota</taxon>
        <taxon>Bacilli</taxon>
        <taxon>Bacillales</taxon>
        <taxon>Paenibacillaceae</taxon>
        <taxon>Paenibacillus</taxon>
    </lineage>
</organism>
<dbReference type="AlphaFoldDB" id="A0A1B2DCU1"/>
<feature type="chain" id="PRO_5038573535" evidence="3">
    <location>
        <begin position="23"/>
        <end position="352"/>
    </location>
</feature>
<dbReference type="PANTHER" id="PTHR30024">
    <property type="entry name" value="ALIPHATIC SULFONATES-BINDING PROTEIN-RELATED"/>
    <property type="match status" value="1"/>
</dbReference>
<evidence type="ECO:0000313" key="5">
    <source>
        <dbReference type="EMBL" id="ANY65540.1"/>
    </source>
</evidence>
<dbReference type="PANTHER" id="PTHR30024:SF48">
    <property type="entry name" value="ABC TRANSPORTER SUBSTRATE-BINDING PROTEIN"/>
    <property type="match status" value="1"/>
</dbReference>
<accession>A0A1B2DCU1</accession>
<dbReference type="SMART" id="SM00062">
    <property type="entry name" value="PBPb"/>
    <property type="match status" value="1"/>
</dbReference>
<dbReference type="RefSeq" id="WP_237163347.1">
    <property type="nucleotide sequence ID" value="NZ_CP016808.1"/>
</dbReference>
<name>A0A1B2DCU1_9BACL</name>
<evidence type="ECO:0000256" key="2">
    <source>
        <dbReference type="SAM" id="MobiDB-lite"/>
    </source>
</evidence>
<evidence type="ECO:0000256" key="3">
    <source>
        <dbReference type="SAM" id="SignalP"/>
    </source>
</evidence>
<comment type="similarity">
    <text evidence="1">Belongs to the bacterial solute-binding protein SsuA/TauA family.</text>
</comment>
<feature type="compositionally biased region" description="Low complexity" evidence="2">
    <location>
        <begin position="32"/>
        <end position="49"/>
    </location>
</feature>
<dbReference type="PROSITE" id="PS51257">
    <property type="entry name" value="PROKAR_LIPOPROTEIN"/>
    <property type="match status" value="1"/>
</dbReference>
<reference evidence="5" key="1">
    <citation type="submission" date="2016-08" db="EMBL/GenBank/DDBJ databases">
        <title>Complete Genome Seqeunce of Paenibacillus sp. BIHB 4019 from tea rhizoplane.</title>
        <authorList>
            <person name="Thakur R."/>
            <person name="Swarnkar M.K."/>
            <person name="Gulati A."/>
        </authorList>
    </citation>
    <scope>NUCLEOTIDE SEQUENCE [LARGE SCALE GENOMIC DNA]</scope>
    <source>
        <strain evidence="5">BIHB4019</strain>
    </source>
</reference>
<feature type="domain" description="Solute-binding protein family 3/N-terminal" evidence="4">
    <location>
        <begin position="37"/>
        <end position="283"/>
    </location>
</feature>
<feature type="signal peptide" evidence="3">
    <location>
        <begin position="1"/>
        <end position="22"/>
    </location>
</feature>
<dbReference type="CDD" id="cd13558">
    <property type="entry name" value="PBP2_SsuA_like_2"/>
    <property type="match status" value="1"/>
</dbReference>
<feature type="region of interest" description="Disordered" evidence="2">
    <location>
        <begin position="32"/>
        <end position="52"/>
    </location>
</feature>
<dbReference type="SUPFAM" id="SSF53850">
    <property type="entry name" value="Periplasmic binding protein-like II"/>
    <property type="match status" value="1"/>
</dbReference>
<proteinExistence type="inferred from homology"/>
<keyword evidence="3" id="KW-0732">Signal</keyword>
<protein>
    <submittedName>
        <fullName evidence="5">Nitrate ABC transporter substrate-binding protein</fullName>
    </submittedName>
</protein>
<dbReference type="Gene3D" id="3.40.190.10">
    <property type="entry name" value="Periplasmic binding protein-like II"/>
    <property type="match status" value="2"/>
</dbReference>
<evidence type="ECO:0000256" key="1">
    <source>
        <dbReference type="ARBA" id="ARBA00010742"/>
    </source>
</evidence>
<dbReference type="InterPro" id="IPR001638">
    <property type="entry name" value="Solute-binding_3/MltF_N"/>
</dbReference>